<dbReference type="PROSITE" id="PS50885">
    <property type="entry name" value="HAMP"/>
    <property type="match status" value="1"/>
</dbReference>
<comment type="subcellular location">
    <subcellularLocation>
        <location evidence="1">Cell membrane</location>
    </subcellularLocation>
</comment>
<evidence type="ECO:0000256" key="7">
    <source>
        <dbReference type="SAM" id="Phobius"/>
    </source>
</evidence>
<keyword evidence="7" id="KW-1133">Transmembrane helix</keyword>
<dbReference type="EMBL" id="CP097899">
    <property type="protein sequence ID" value="URN95309.1"/>
    <property type="molecule type" value="Genomic_DNA"/>
</dbReference>
<name>A0A9J6ZGQ0_9BACL</name>
<evidence type="ECO:0000256" key="5">
    <source>
        <dbReference type="ARBA" id="ARBA00029447"/>
    </source>
</evidence>
<evidence type="ECO:0000256" key="2">
    <source>
        <dbReference type="ARBA" id="ARBA00022475"/>
    </source>
</evidence>
<keyword evidence="3 7" id="KW-0472">Membrane</keyword>
<feature type="transmembrane region" description="Helical" evidence="7">
    <location>
        <begin position="341"/>
        <end position="361"/>
    </location>
</feature>
<feature type="transmembrane region" description="Helical" evidence="7">
    <location>
        <begin position="367"/>
        <end position="385"/>
    </location>
</feature>
<evidence type="ECO:0000256" key="3">
    <source>
        <dbReference type="ARBA" id="ARBA00023136"/>
    </source>
</evidence>
<dbReference type="Pfam" id="PF00015">
    <property type="entry name" value="MCPsignal"/>
    <property type="match status" value="1"/>
</dbReference>
<feature type="domain" description="HAMP" evidence="9">
    <location>
        <begin position="394"/>
        <end position="450"/>
    </location>
</feature>
<evidence type="ECO:0000313" key="11">
    <source>
        <dbReference type="Proteomes" id="UP001056756"/>
    </source>
</evidence>
<comment type="similarity">
    <text evidence="5">Belongs to the methyl-accepting chemotaxis (MCP) protein family.</text>
</comment>
<sequence length="737" mass="82382">MYGWLGYKVGAPLAKSWKHNKHLQKDIEREFDGISDTRKQLLIDWTSDTWHAMDRLSEQCIEKLNSNPSDQAEGWLVPLLQKTYMKSIDFTELFVLNDALQVVASTNEQHRNSSYAHNSILEQGIDYLRRAKWESPLLFGPYVDPITITIGARSSSFHDAVTLLFMKPIIYNGELNAILCGRVPNDVIGDLIQREAGHVYPDSGDNYLFMAKPNLLTHIEPGIALSRSRFEDKTFTMGENLKDGVTTDWGTVTVKEHTELELKFISPATKELHPGVANTIKNGNNLYVQFPAYPDYRYIPVIGKGCTFQLPYCPDIWGMMCEGDFEEVYRVRSIGTKRRQLEAISVAVIAACSIVIVGLLGNVMSPWITGIIVGALQLIAGWFVLRTVQSRTDQQEISQIRRVKKFIQKNAEGKGDLTKRLDLSHFNNNEIKDIAKWLNNMMDSLEGIMLRVRTAAYQVSESQLAMNETATVTTSSTRKVSHQVTEMIDSIHLQLADIEQVREMADTMKETLKVIEGQAASQISVAQSEIDRIGDKMFEISSKVKDTNHSIHSFVDTVQDIRNVIGVIEEISAQTQLLALNASIEAAHVGEQGAGFAVVAGEIRKLANNTKKSTAEVHAITDRIYKEAQKAYHTIDEGNGVVEEGNVLVQTVAEALSEANMQDIRKSEVVDGVVGLLEQIAQVSNKNRKVSTSVGKRVNTLADEMLGVQDTSKQVDIITNQLQQLVGQFKLTEERLR</sequence>
<reference evidence="10" key="1">
    <citation type="submission" date="2022-05" db="EMBL/GenBank/DDBJ databases">
        <title>Novel bacterial taxa in a minimal lignocellulolytic consortium and its capacity to transform plastics disclosed by genome-resolved metagenomics.</title>
        <authorList>
            <person name="Rodriguez C.A.D."/>
            <person name="Diaz-Garcia L."/>
            <person name="Herrera K."/>
            <person name="Tarazona N.A."/>
            <person name="Sproer C."/>
            <person name="Overmann J."/>
            <person name="Jimenez D.J."/>
        </authorList>
    </citation>
    <scope>NUCLEOTIDE SEQUENCE</scope>
    <source>
        <strain evidence="10">MAG5</strain>
    </source>
</reference>
<dbReference type="SMART" id="SM00283">
    <property type="entry name" value="MA"/>
    <property type="match status" value="1"/>
</dbReference>
<evidence type="ECO:0000256" key="4">
    <source>
        <dbReference type="ARBA" id="ARBA00023224"/>
    </source>
</evidence>
<dbReference type="PANTHER" id="PTHR32089">
    <property type="entry name" value="METHYL-ACCEPTING CHEMOTAXIS PROTEIN MCPB"/>
    <property type="match status" value="1"/>
</dbReference>
<accession>A0A9J6ZGQ0</accession>
<keyword evidence="4 6" id="KW-0807">Transducer</keyword>
<protein>
    <submittedName>
        <fullName evidence="10">Methyl-accepting chemotaxis protein</fullName>
    </submittedName>
</protein>
<evidence type="ECO:0000256" key="6">
    <source>
        <dbReference type="PROSITE-ProRule" id="PRU00284"/>
    </source>
</evidence>
<proteinExistence type="inferred from homology"/>
<dbReference type="GO" id="GO:0007165">
    <property type="term" value="P:signal transduction"/>
    <property type="evidence" value="ECO:0007669"/>
    <property type="project" value="UniProtKB-KW"/>
</dbReference>
<dbReference type="PROSITE" id="PS50111">
    <property type="entry name" value="CHEMOTAXIS_TRANSDUC_2"/>
    <property type="match status" value="1"/>
</dbReference>
<feature type="domain" description="Methyl-accepting transducer" evidence="8">
    <location>
        <begin position="469"/>
        <end position="702"/>
    </location>
</feature>
<keyword evidence="2" id="KW-1003">Cell membrane</keyword>
<dbReference type="CDD" id="cd06225">
    <property type="entry name" value="HAMP"/>
    <property type="match status" value="1"/>
</dbReference>
<evidence type="ECO:0000259" key="9">
    <source>
        <dbReference type="PROSITE" id="PS50885"/>
    </source>
</evidence>
<dbReference type="PANTHER" id="PTHR32089:SF112">
    <property type="entry name" value="LYSOZYME-LIKE PROTEIN-RELATED"/>
    <property type="match status" value="1"/>
</dbReference>
<evidence type="ECO:0000256" key="1">
    <source>
        <dbReference type="ARBA" id="ARBA00004236"/>
    </source>
</evidence>
<dbReference type="Proteomes" id="UP001056756">
    <property type="component" value="Chromosome"/>
</dbReference>
<dbReference type="InterPro" id="IPR004089">
    <property type="entry name" value="MCPsignal_dom"/>
</dbReference>
<dbReference type="KEGG" id="plig:NAG76_03355"/>
<organism evidence="10 11">
    <name type="scientific">Candidatus Pristimantibacillus lignocellulolyticus</name>
    <dbReference type="NCBI Taxonomy" id="2994561"/>
    <lineage>
        <taxon>Bacteria</taxon>
        <taxon>Bacillati</taxon>
        <taxon>Bacillota</taxon>
        <taxon>Bacilli</taxon>
        <taxon>Bacillales</taxon>
        <taxon>Paenibacillaceae</taxon>
        <taxon>Candidatus Pristimantibacillus</taxon>
    </lineage>
</organism>
<keyword evidence="7" id="KW-0812">Transmembrane</keyword>
<dbReference type="Gene3D" id="1.10.287.950">
    <property type="entry name" value="Methyl-accepting chemotaxis protein"/>
    <property type="match status" value="1"/>
</dbReference>
<gene>
    <name evidence="10" type="ORF">NAG76_03355</name>
</gene>
<dbReference type="InterPro" id="IPR003660">
    <property type="entry name" value="HAMP_dom"/>
</dbReference>
<dbReference type="SUPFAM" id="SSF58104">
    <property type="entry name" value="Methyl-accepting chemotaxis protein (MCP) signaling domain"/>
    <property type="match status" value="1"/>
</dbReference>
<evidence type="ECO:0000313" key="10">
    <source>
        <dbReference type="EMBL" id="URN95309.1"/>
    </source>
</evidence>
<dbReference type="GO" id="GO:0005886">
    <property type="term" value="C:plasma membrane"/>
    <property type="evidence" value="ECO:0007669"/>
    <property type="project" value="UniProtKB-SubCell"/>
</dbReference>
<dbReference type="AlphaFoldDB" id="A0A9J6ZGQ0"/>
<evidence type="ECO:0000259" key="8">
    <source>
        <dbReference type="PROSITE" id="PS50111"/>
    </source>
</evidence>